<dbReference type="GO" id="GO:0016758">
    <property type="term" value="F:hexosyltransferase activity"/>
    <property type="evidence" value="ECO:0007669"/>
    <property type="project" value="UniProtKB-ARBA"/>
</dbReference>
<sequence length="186" mass="21704">MLSILIPVYNYEAQQLVENLLIQLETIDCSWEILLSDDASNEERVKQNAEFVSKLNNSQIKLFQQEINIGNAANRNFLIAQASYDWLLFLDVDVMPVSFNFLSIYKKKMQSISQEIIIGNIVYDENKPQPHLLRWKYGKEKEQIDFEERKNKPILHARGANFAIKKALAEKMNFPILKEKYGFVDT</sequence>
<name>A0A3B0ULB1_9ZZZZ</name>
<reference evidence="2" key="1">
    <citation type="submission" date="2018-06" db="EMBL/GenBank/DDBJ databases">
        <authorList>
            <person name="Zhirakovskaya E."/>
        </authorList>
    </citation>
    <scope>NUCLEOTIDE SEQUENCE</scope>
</reference>
<dbReference type="Gene3D" id="3.90.550.10">
    <property type="entry name" value="Spore Coat Polysaccharide Biosynthesis Protein SpsA, Chain A"/>
    <property type="match status" value="1"/>
</dbReference>
<feature type="domain" description="Glycosyltransferase 2-like" evidence="1">
    <location>
        <begin position="3"/>
        <end position="155"/>
    </location>
</feature>
<dbReference type="InterPro" id="IPR029044">
    <property type="entry name" value="Nucleotide-diphossugar_trans"/>
</dbReference>
<dbReference type="InterPro" id="IPR001173">
    <property type="entry name" value="Glyco_trans_2-like"/>
</dbReference>
<evidence type="ECO:0000259" key="1">
    <source>
        <dbReference type="Pfam" id="PF00535"/>
    </source>
</evidence>
<dbReference type="CDD" id="cd00761">
    <property type="entry name" value="Glyco_tranf_GTA_type"/>
    <property type="match status" value="1"/>
</dbReference>
<protein>
    <submittedName>
        <fullName evidence="2">Glycosyl transferase family protein</fullName>
    </submittedName>
</protein>
<feature type="non-terminal residue" evidence="2">
    <location>
        <position position="186"/>
    </location>
</feature>
<dbReference type="Pfam" id="PF00535">
    <property type="entry name" value="Glycos_transf_2"/>
    <property type="match status" value="1"/>
</dbReference>
<proteinExistence type="predicted"/>
<keyword evidence="2" id="KW-0808">Transferase</keyword>
<dbReference type="EMBL" id="UOER01000375">
    <property type="protein sequence ID" value="VAW25359.1"/>
    <property type="molecule type" value="Genomic_DNA"/>
</dbReference>
<dbReference type="AlphaFoldDB" id="A0A3B0ULB1"/>
<dbReference type="PANTHER" id="PTHR22916:SF3">
    <property type="entry name" value="UDP-GLCNAC:BETAGAL BETA-1,3-N-ACETYLGLUCOSAMINYLTRANSFERASE-LIKE PROTEIN 1"/>
    <property type="match status" value="1"/>
</dbReference>
<dbReference type="PANTHER" id="PTHR22916">
    <property type="entry name" value="GLYCOSYLTRANSFERASE"/>
    <property type="match status" value="1"/>
</dbReference>
<evidence type="ECO:0000313" key="2">
    <source>
        <dbReference type="EMBL" id="VAW25359.1"/>
    </source>
</evidence>
<dbReference type="SUPFAM" id="SSF53448">
    <property type="entry name" value="Nucleotide-diphospho-sugar transferases"/>
    <property type="match status" value="1"/>
</dbReference>
<organism evidence="2">
    <name type="scientific">hydrothermal vent metagenome</name>
    <dbReference type="NCBI Taxonomy" id="652676"/>
    <lineage>
        <taxon>unclassified sequences</taxon>
        <taxon>metagenomes</taxon>
        <taxon>ecological metagenomes</taxon>
    </lineage>
</organism>
<accession>A0A3B0ULB1</accession>
<gene>
    <name evidence="2" type="ORF">MNBD_BACTEROID04-762</name>
</gene>